<proteinExistence type="predicted"/>
<keyword evidence="1" id="KW-0175">Coiled coil</keyword>
<gene>
    <name evidence="2" type="ORF">GCM10023195_65640</name>
</gene>
<evidence type="ECO:0000256" key="1">
    <source>
        <dbReference type="SAM" id="Coils"/>
    </source>
</evidence>
<name>A0ABP8TRV5_9ACTN</name>
<comment type="caution">
    <text evidence="2">The sequence shown here is derived from an EMBL/GenBank/DDBJ whole genome shotgun (WGS) entry which is preliminary data.</text>
</comment>
<sequence>MGLFTGLVLLPLAPVRGVVWLAEQVQEQAERQLYDPQRIVRLLEEVAEARDAGEISEEEAARQEDELVNLLAEGSRRR</sequence>
<organism evidence="2 3">
    <name type="scientific">Actinoallomurus liliacearum</name>
    <dbReference type="NCBI Taxonomy" id="1080073"/>
    <lineage>
        <taxon>Bacteria</taxon>
        <taxon>Bacillati</taxon>
        <taxon>Actinomycetota</taxon>
        <taxon>Actinomycetes</taxon>
        <taxon>Streptosporangiales</taxon>
        <taxon>Thermomonosporaceae</taxon>
        <taxon>Actinoallomurus</taxon>
    </lineage>
</organism>
<accession>A0ABP8TRV5</accession>
<dbReference type="EMBL" id="BAABHJ010000027">
    <property type="protein sequence ID" value="GAA4614968.1"/>
    <property type="molecule type" value="Genomic_DNA"/>
</dbReference>
<reference evidence="3" key="1">
    <citation type="journal article" date="2019" name="Int. J. Syst. Evol. Microbiol.">
        <title>The Global Catalogue of Microorganisms (GCM) 10K type strain sequencing project: providing services to taxonomists for standard genome sequencing and annotation.</title>
        <authorList>
            <consortium name="The Broad Institute Genomics Platform"/>
            <consortium name="The Broad Institute Genome Sequencing Center for Infectious Disease"/>
            <person name="Wu L."/>
            <person name="Ma J."/>
        </authorList>
    </citation>
    <scope>NUCLEOTIDE SEQUENCE [LARGE SCALE GENOMIC DNA]</scope>
    <source>
        <strain evidence="3">JCM 17938</strain>
    </source>
</reference>
<protein>
    <submittedName>
        <fullName evidence="2">Gas vesicle protein GvpG</fullName>
    </submittedName>
</protein>
<evidence type="ECO:0000313" key="2">
    <source>
        <dbReference type="EMBL" id="GAA4614968.1"/>
    </source>
</evidence>
<feature type="coiled-coil region" evidence="1">
    <location>
        <begin position="39"/>
        <end position="73"/>
    </location>
</feature>
<dbReference type="RefSeq" id="WP_345363300.1">
    <property type="nucleotide sequence ID" value="NZ_BAABHJ010000027.1"/>
</dbReference>
<dbReference type="InterPro" id="IPR007804">
    <property type="entry name" value="GvpG"/>
</dbReference>
<dbReference type="Proteomes" id="UP001500212">
    <property type="component" value="Unassembled WGS sequence"/>
</dbReference>
<dbReference type="Pfam" id="PF05120">
    <property type="entry name" value="GvpG"/>
    <property type="match status" value="1"/>
</dbReference>
<keyword evidence="3" id="KW-1185">Reference proteome</keyword>
<evidence type="ECO:0000313" key="3">
    <source>
        <dbReference type="Proteomes" id="UP001500212"/>
    </source>
</evidence>